<reference evidence="5 6" key="1">
    <citation type="journal article" date="2008" name="Appl. Environ. Microbiol.">
        <title>Genomic insights into Mn(II) oxidation by the marine alphaproteobacterium Aurantimonas sp. strain SI85-9A1.</title>
        <authorList>
            <person name="Dick G.J."/>
            <person name="Podell S."/>
            <person name="Johnson H.A."/>
            <person name="Rivera-Espinoza Y."/>
            <person name="Bernier-Latmani R."/>
            <person name="McCarthy J.K."/>
            <person name="Torpey J.W."/>
            <person name="Clement B.G."/>
            <person name="Gaasterland T."/>
            <person name="Tebo B.M."/>
        </authorList>
    </citation>
    <scope>NUCLEOTIDE SEQUENCE [LARGE SCALE GENOMIC DNA]</scope>
    <source>
        <strain evidence="5 6">SI85-9A1</strain>
    </source>
</reference>
<dbReference type="Gene3D" id="3.50.50.60">
    <property type="entry name" value="FAD/NAD(P)-binding domain"/>
    <property type="match status" value="1"/>
</dbReference>
<feature type="domain" description="FAD-binding" evidence="4">
    <location>
        <begin position="234"/>
        <end position="297"/>
    </location>
</feature>
<keyword evidence="3" id="KW-0274">FAD</keyword>
<dbReference type="InterPro" id="IPR036188">
    <property type="entry name" value="FAD/NAD-bd_sf"/>
</dbReference>
<dbReference type="HOGENOM" id="CLU_009665_20_0_5"/>
<protein>
    <submittedName>
        <fullName evidence="5">Putative monooxygenase</fullName>
    </submittedName>
</protein>
<dbReference type="Gene3D" id="3.30.70.2450">
    <property type="match status" value="1"/>
</dbReference>
<dbReference type="GO" id="GO:0071949">
    <property type="term" value="F:FAD binding"/>
    <property type="evidence" value="ECO:0007669"/>
    <property type="project" value="InterPro"/>
</dbReference>
<evidence type="ECO:0000256" key="1">
    <source>
        <dbReference type="ARBA" id="ARBA00001974"/>
    </source>
</evidence>
<dbReference type="InterPro" id="IPR002938">
    <property type="entry name" value="FAD-bd"/>
</dbReference>
<accession>Q1YM74</accession>
<dbReference type="Proteomes" id="UP000000321">
    <property type="component" value="Unassembled WGS sequence"/>
</dbReference>
<keyword evidence="5" id="KW-0503">Monooxygenase</keyword>
<dbReference type="Pfam" id="PF01494">
    <property type="entry name" value="FAD_binding_3"/>
    <property type="match status" value="2"/>
</dbReference>
<name>Q1YM74_AURMS</name>
<keyword evidence="5" id="KW-0560">Oxidoreductase</keyword>
<dbReference type="AlphaFoldDB" id="Q1YM74"/>
<dbReference type="PANTHER" id="PTHR43004:SF19">
    <property type="entry name" value="BINDING MONOOXYGENASE, PUTATIVE (JCVI)-RELATED"/>
    <property type="match status" value="1"/>
</dbReference>
<organism evidence="5 6">
    <name type="scientific">Aurantimonas manganoxydans (strain ATCC BAA-1229 / DSM 21871 / SI85-9A1)</name>
    <dbReference type="NCBI Taxonomy" id="287752"/>
    <lineage>
        <taxon>Bacteria</taxon>
        <taxon>Pseudomonadati</taxon>
        <taxon>Pseudomonadota</taxon>
        <taxon>Alphaproteobacteria</taxon>
        <taxon>Hyphomicrobiales</taxon>
        <taxon>Aurantimonadaceae</taxon>
        <taxon>Aurantimonas</taxon>
    </lineage>
</organism>
<evidence type="ECO:0000313" key="5">
    <source>
        <dbReference type="EMBL" id="EAS51507.1"/>
    </source>
</evidence>
<proteinExistence type="predicted"/>
<dbReference type="PANTHER" id="PTHR43004">
    <property type="entry name" value="TRK SYSTEM POTASSIUM UPTAKE PROTEIN"/>
    <property type="match status" value="1"/>
</dbReference>
<dbReference type="BioCyc" id="AURANTIMONAS:SI859A1_02323-MONOMER"/>
<dbReference type="PRINTS" id="PR00420">
    <property type="entry name" value="RNGMNOXGNASE"/>
</dbReference>
<evidence type="ECO:0000259" key="4">
    <source>
        <dbReference type="Pfam" id="PF01494"/>
    </source>
</evidence>
<gene>
    <name evidence="5" type="ORF">SI859A1_02323</name>
</gene>
<dbReference type="EMBL" id="AAPJ01000001">
    <property type="protein sequence ID" value="EAS51507.1"/>
    <property type="molecule type" value="Genomic_DNA"/>
</dbReference>
<dbReference type="GO" id="GO:0016709">
    <property type="term" value="F:oxidoreductase activity, acting on paired donors, with incorporation or reduction of molecular oxygen, NAD(P)H as one donor, and incorporation of one atom of oxygen"/>
    <property type="evidence" value="ECO:0007669"/>
    <property type="project" value="UniProtKB-ARBA"/>
</dbReference>
<evidence type="ECO:0000256" key="3">
    <source>
        <dbReference type="ARBA" id="ARBA00022827"/>
    </source>
</evidence>
<dbReference type="InterPro" id="IPR050641">
    <property type="entry name" value="RIFMO-like"/>
</dbReference>
<evidence type="ECO:0000313" key="6">
    <source>
        <dbReference type="Proteomes" id="UP000000321"/>
    </source>
</evidence>
<dbReference type="SUPFAM" id="SSF51905">
    <property type="entry name" value="FAD/NAD(P)-binding domain"/>
    <property type="match status" value="1"/>
</dbReference>
<comment type="cofactor">
    <cofactor evidence="1">
        <name>FAD</name>
        <dbReference type="ChEBI" id="CHEBI:57692"/>
    </cofactor>
</comment>
<sequence>MTVTARRVLIAGAGPVGLAAAVEFRRRGFAPRIVDAGEGPTPEDQSRALGVLPRTLDILAASGISERLLAEGNRISRMAVADNGRPLFELSTAAGHTRHPFILVLPQGRTERLMIEWLAAHDVDVEWGVAFQTVADTHAPRVTLSTGETIPADIVVGADGAHSAVREDVGIPWSGAGYPAEFALADVVFDKPVDPAVGQIDLRSGSGDPGGAVAMLPLGARRGRYVGIAPSTEALIGDVPGIESVTWASRFHVSFRHAERMAKGRVFLAGDAAHVHSPVGGRGMNLGIWDAATLAFLASETRETEYEMRRLPSVRSVMEATRRGTDFIAAPPPAALLAMRYLMPLAAWTPWLRGRIADRILGLDLPQPEWL</sequence>
<dbReference type="OrthoDB" id="9791689at2"/>
<comment type="caution">
    <text evidence="5">The sequence shown here is derived from an EMBL/GenBank/DDBJ whole genome shotgun (WGS) entry which is preliminary data.</text>
</comment>
<evidence type="ECO:0000256" key="2">
    <source>
        <dbReference type="ARBA" id="ARBA00022630"/>
    </source>
</evidence>
<feature type="domain" description="FAD-binding" evidence="4">
    <location>
        <begin position="7"/>
        <end position="225"/>
    </location>
</feature>
<keyword evidence="6" id="KW-1185">Reference proteome</keyword>
<keyword evidence="2" id="KW-0285">Flavoprotein</keyword>